<keyword evidence="2" id="KW-1185">Reference proteome</keyword>
<accession>A0A366IAL2</accession>
<proteinExistence type="predicted"/>
<dbReference type="Proteomes" id="UP000253490">
    <property type="component" value="Unassembled WGS sequence"/>
</dbReference>
<dbReference type="RefSeq" id="WP_113919911.1">
    <property type="nucleotide sequence ID" value="NZ_QNRX01000004.1"/>
</dbReference>
<evidence type="ECO:0000313" key="1">
    <source>
        <dbReference type="EMBL" id="RBP67347.1"/>
    </source>
</evidence>
<reference evidence="1 2" key="1">
    <citation type="submission" date="2018-06" db="EMBL/GenBank/DDBJ databases">
        <title>Genomic Encyclopedia of Type Strains, Phase IV (KMG-IV): sequencing the most valuable type-strain genomes for metagenomic binning, comparative biology and taxonomic classification.</title>
        <authorList>
            <person name="Goeker M."/>
        </authorList>
    </citation>
    <scope>NUCLEOTIDE SEQUENCE [LARGE SCALE GENOMIC DNA]</scope>
    <source>
        <strain evidence="1 2">DSM 22112</strain>
    </source>
</reference>
<comment type="caution">
    <text evidence="1">The sequence shown here is derived from an EMBL/GenBank/DDBJ whole genome shotgun (WGS) entry which is preliminary data.</text>
</comment>
<name>A0A366IAL2_9FIRM</name>
<sequence>MSTGVKQETSSGESVKITQGFNYEKRSFSGMACYRATSFFSTPTLTDSRFRLISLKQNITASGQGYKSNGVGTYVNETSNISPISNPVSGKKYPKLTGFVNFVSPNDGSAIGTRATLTYRRIDGTTTYTFSFPTTI</sequence>
<gene>
    <name evidence="1" type="ORF">DES36_10446</name>
</gene>
<dbReference type="AlphaFoldDB" id="A0A366IAL2"/>
<protein>
    <submittedName>
        <fullName evidence="1">Uncharacterized protein</fullName>
    </submittedName>
</protein>
<dbReference type="EMBL" id="QNRX01000004">
    <property type="protein sequence ID" value="RBP67347.1"/>
    <property type="molecule type" value="Genomic_DNA"/>
</dbReference>
<organism evidence="1 2">
    <name type="scientific">Alkalibaculum bacchi</name>
    <dbReference type="NCBI Taxonomy" id="645887"/>
    <lineage>
        <taxon>Bacteria</taxon>
        <taxon>Bacillati</taxon>
        <taxon>Bacillota</taxon>
        <taxon>Clostridia</taxon>
        <taxon>Eubacteriales</taxon>
        <taxon>Eubacteriaceae</taxon>
        <taxon>Alkalibaculum</taxon>
    </lineage>
</organism>
<evidence type="ECO:0000313" key="2">
    <source>
        <dbReference type="Proteomes" id="UP000253490"/>
    </source>
</evidence>